<dbReference type="RefSeq" id="WP_145190402.1">
    <property type="nucleotide sequence ID" value="NZ_CP036290.1"/>
</dbReference>
<evidence type="ECO:0000256" key="1">
    <source>
        <dbReference type="SAM" id="SignalP"/>
    </source>
</evidence>
<dbReference type="Proteomes" id="UP000319342">
    <property type="component" value="Chromosome"/>
</dbReference>
<protein>
    <recommendedName>
        <fullName evidence="4">Porin domain-containing protein</fullName>
    </recommendedName>
</protein>
<dbReference type="EMBL" id="CP036290">
    <property type="protein sequence ID" value="QDU85993.1"/>
    <property type="molecule type" value="Genomic_DNA"/>
</dbReference>
<dbReference type="AlphaFoldDB" id="A0A518D3E1"/>
<evidence type="ECO:0000313" key="2">
    <source>
        <dbReference type="EMBL" id="QDU85993.1"/>
    </source>
</evidence>
<accession>A0A518D3E1</accession>
<gene>
    <name evidence="2" type="ORF">Pla163_31400</name>
</gene>
<keyword evidence="3" id="KW-1185">Reference proteome</keyword>
<reference evidence="2 3" key="1">
    <citation type="submission" date="2019-02" db="EMBL/GenBank/DDBJ databases">
        <title>Deep-cultivation of Planctomycetes and their phenomic and genomic characterization uncovers novel biology.</title>
        <authorList>
            <person name="Wiegand S."/>
            <person name="Jogler M."/>
            <person name="Boedeker C."/>
            <person name="Pinto D."/>
            <person name="Vollmers J."/>
            <person name="Rivas-Marin E."/>
            <person name="Kohn T."/>
            <person name="Peeters S.H."/>
            <person name="Heuer A."/>
            <person name="Rast P."/>
            <person name="Oberbeckmann S."/>
            <person name="Bunk B."/>
            <person name="Jeske O."/>
            <person name="Meyerdierks A."/>
            <person name="Storesund J.E."/>
            <person name="Kallscheuer N."/>
            <person name="Luecker S."/>
            <person name="Lage O.M."/>
            <person name="Pohl T."/>
            <person name="Merkel B.J."/>
            <person name="Hornburger P."/>
            <person name="Mueller R.-W."/>
            <person name="Bruemmer F."/>
            <person name="Labrenz M."/>
            <person name="Spormann A.M."/>
            <person name="Op den Camp H."/>
            <person name="Overmann J."/>
            <person name="Amann R."/>
            <person name="Jetten M.S.M."/>
            <person name="Mascher T."/>
            <person name="Medema M.H."/>
            <person name="Devos D.P."/>
            <person name="Kaster A.-K."/>
            <person name="Ovreas L."/>
            <person name="Rohde M."/>
            <person name="Galperin M.Y."/>
            <person name="Jogler C."/>
        </authorList>
    </citation>
    <scope>NUCLEOTIDE SEQUENCE [LARGE SCALE GENOMIC DNA]</scope>
    <source>
        <strain evidence="2 3">Pla163</strain>
    </source>
</reference>
<dbReference type="OrthoDB" id="9788733at2"/>
<organism evidence="2 3">
    <name type="scientific">Rohdeia mirabilis</name>
    <dbReference type="NCBI Taxonomy" id="2528008"/>
    <lineage>
        <taxon>Bacteria</taxon>
        <taxon>Pseudomonadati</taxon>
        <taxon>Planctomycetota</taxon>
        <taxon>Planctomycetia</taxon>
        <taxon>Planctomycetia incertae sedis</taxon>
        <taxon>Rohdeia</taxon>
    </lineage>
</organism>
<feature type="chain" id="PRO_5021997792" description="Porin domain-containing protein" evidence="1">
    <location>
        <begin position="27"/>
        <end position="401"/>
    </location>
</feature>
<dbReference type="SUPFAM" id="SSF56935">
    <property type="entry name" value="Porins"/>
    <property type="match status" value="1"/>
</dbReference>
<sequence precursor="true">MRSRIATSGLVTTAVVMLFPAPEAVAQDSPFVTPGMPPLRRLEAGQTDRFTNDFNPAIGAVIDAIGDWSDPDAGEDGFDIDLRTLELGVNGRIDPNWWGYAVLVGSEEFEVEEAAAHYTGFDSNTTLRFGKFFADFGKQMQVHVHDLPYPNRPGVLAEYLGDELPGVGAQIDHWWETGDTSALRVSFGVFSELGGEHGHGEEEEGPELALADRRDLGDMALTARVTQFMDVGANAVFQWGASARHFGDFSFEDETNGLSAVGLSNTVYGVDLTLGIDDDSGLSGWTFGGEYLVASGDIGAEVVNPTTLAVFDDDVAGYYAWGERRFDRFNSAGVLLGSYEHPEEGTPTEDELTAYYTRNMSEFARVRLFATLNDSEEDGDTTTVGVQLTGYFGPHSHGVNW</sequence>
<dbReference type="InterPro" id="IPR023614">
    <property type="entry name" value="Porin_dom_sf"/>
</dbReference>
<proteinExistence type="predicted"/>
<evidence type="ECO:0008006" key="4">
    <source>
        <dbReference type="Google" id="ProtNLM"/>
    </source>
</evidence>
<feature type="signal peptide" evidence="1">
    <location>
        <begin position="1"/>
        <end position="26"/>
    </location>
</feature>
<evidence type="ECO:0000313" key="3">
    <source>
        <dbReference type="Proteomes" id="UP000319342"/>
    </source>
</evidence>
<name>A0A518D3E1_9BACT</name>
<keyword evidence="1" id="KW-0732">Signal</keyword>
<dbReference type="Gene3D" id="2.40.160.10">
    <property type="entry name" value="Porin"/>
    <property type="match status" value="1"/>
</dbReference>